<evidence type="ECO:0000256" key="5">
    <source>
        <dbReference type="SAM" id="MobiDB-lite"/>
    </source>
</evidence>
<reference evidence="8" key="1">
    <citation type="submission" date="2021-02" db="EMBL/GenBank/DDBJ databases">
        <authorList>
            <person name="Nowell W R."/>
        </authorList>
    </citation>
    <scope>NUCLEOTIDE SEQUENCE</scope>
</reference>
<feature type="transmembrane region" description="Helical" evidence="6">
    <location>
        <begin position="100"/>
        <end position="121"/>
    </location>
</feature>
<dbReference type="PANTHER" id="PTHR46641">
    <property type="entry name" value="FMRFAMIDE RECEPTOR-RELATED"/>
    <property type="match status" value="1"/>
</dbReference>
<evidence type="ECO:0000256" key="6">
    <source>
        <dbReference type="SAM" id="Phobius"/>
    </source>
</evidence>
<dbReference type="PANTHER" id="PTHR46641:SF2">
    <property type="entry name" value="FMRFAMIDE RECEPTOR"/>
    <property type="match status" value="1"/>
</dbReference>
<feature type="transmembrane region" description="Helical" evidence="6">
    <location>
        <begin position="57"/>
        <end position="80"/>
    </location>
</feature>
<feature type="transmembrane region" description="Helical" evidence="6">
    <location>
        <begin position="204"/>
        <end position="223"/>
    </location>
</feature>
<gene>
    <name evidence="8" type="ORF">EDS130_LOCUS12745</name>
</gene>
<evidence type="ECO:0000256" key="2">
    <source>
        <dbReference type="ARBA" id="ARBA00022692"/>
    </source>
</evidence>
<feature type="transmembrane region" description="Helical" evidence="6">
    <location>
        <begin position="21"/>
        <end position="45"/>
    </location>
</feature>
<keyword evidence="2 6" id="KW-0812">Transmembrane</keyword>
<comment type="caution">
    <text evidence="8">The sequence shown here is derived from an EMBL/GenBank/DDBJ whole genome shotgun (WGS) entry which is preliminary data.</text>
</comment>
<evidence type="ECO:0000259" key="7">
    <source>
        <dbReference type="PROSITE" id="PS50262"/>
    </source>
</evidence>
<feature type="transmembrane region" description="Helical" evidence="6">
    <location>
        <begin position="259"/>
        <end position="280"/>
    </location>
</feature>
<accession>A0A814DIP0</accession>
<comment type="subcellular location">
    <subcellularLocation>
        <location evidence="1">Membrane</location>
    </subcellularLocation>
</comment>
<protein>
    <recommendedName>
        <fullName evidence="7">G-protein coupled receptors family 1 profile domain-containing protein</fullName>
    </recommendedName>
</protein>
<dbReference type="GO" id="GO:0016020">
    <property type="term" value="C:membrane"/>
    <property type="evidence" value="ECO:0007669"/>
    <property type="project" value="UniProtKB-SubCell"/>
</dbReference>
<keyword evidence="3 6" id="KW-1133">Transmembrane helix</keyword>
<dbReference type="InterPro" id="IPR052954">
    <property type="entry name" value="GPCR-Ligand_Int"/>
</dbReference>
<dbReference type="OrthoDB" id="9993567at2759"/>
<feature type="transmembrane region" description="Helical" evidence="6">
    <location>
        <begin position="152"/>
        <end position="170"/>
    </location>
</feature>
<evidence type="ECO:0000256" key="3">
    <source>
        <dbReference type="ARBA" id="ARBA00022989"/>
    </source>
</evidence>
<evidence type="ECO:0000256" key="1">
    <source>
        <dbReference type="ARBA" id="ARBA00004370"/>
    </source>
</evidence>
<dbReference type="SUPFAM" id="SSF81321">
    <property type="entry name" value="Family A G protein-coupled receptor-like"/>
    <property type="match status" value="1"/>
</dbReference>
<dbReference type="InterPro" id="IPR017452">
    <property type="entry name" value="GPCR_Rhodpsn_7TM"/>
</dbReference>
<evidence type="ECO:0000256" key="4">
    <source>
        <dbReference type="ARBA" id="ARBA00023136"/>
    </source>
</evidence>
<dbReference type="InterPro" id="IPR019427">
    <property type="entry name" value="7TM_GPCR_serpentine_rcpt_Srw"/>
</dbReference>
<sequence>MGPVNHEEVQMAVVFLDIARFLAGLYSFILIIVGTPLNLLCFYIFTRLVPNRSNATIIVFAHLALIELLIPFTWNMNYVVRELLWKYQKNISMKNLEQHSLFVCKLIAFGAYFSLQCAAWLKTLATFARCVSLHNSWSLKNWLAKPINIRRVIFFVIFIIALLNFPIWIVNGEYGYAINELNQTQAKVRCYQSSFFQFWEVAHLLIYNFIPFTLMIISNILIIQQVRESRNRTQRSRLSSAASNNRRVKTSDGGRLTKTLILITIFFIVFTAPAAIFYIFFGKTVKRHRDLITMSLSNLATTSHVTSFIIYWLTSSDFRTAAISVLLCKPVGQSRQSTEDKQRDKPVSDQQTLTRPSIVPTDEDGQRKLHLLHTSTTSQ</sequence>
<keyword evidence="4 6" id="KW-0472">Membrane</keyword>
<dbReference type="Gene3D" id="1.20.1070.10">
    <property type="entry name" value="Rhodopsin 7-helix transmembrane proteins"/>
    <property type="match status" value="1"/>
</dbReference>
<dbReference type="AlphaFoldDB" id="A0A814DIP0"/>
<feature type="region of interest" description="Disordered" evidence="5">
    <location>
        <begin position="334"/>
        <end position="379"/>
    </location>
</feature>
<evidence type="ECO:0000313" key="9">
    <source>
        <dbReference type="Proteomes" id="UP000663852"/>
    </source>
</evidence>
<dbReference type="Pfam" id="PF10324">
    <property type="entry name" value="7TM_GPCR_Srw"/>
    <property type="match status" value="1"/>
</dbReference>
<feature type="transmembrane region" description="Helical" evidence="6">
    <location>
        <begin position="292"/>
        <end position="313"/>
    </location>
</feature>
<name>A0A814DIP0_ADIRI</name>
<dbReference type="Proteomes" id="UP000663852">
    <property type="component" value="Unassembled WGS sequence"/>
</dbReference>
<proteinExistence type="predicted"/>
<dbReference type="GO" id="GO:0008528">
    <property type="term" value="F:G protein-coupled peptide receptor activity"/>
    <property type="evidence" value="ECO:0007669"/>
    <property type="project" value="InterPro"/>
</dbReference>
<dbReference type="EMBL" id="CAJNOJ010000049">
    <property type="protein sequence ID" value="CAF0958928.1"/>
    <property type="molecule type" value="Genomic_DNA"/>
</dbReference>
<evidence type="ECO:0000313" key="8">
    <source>
        <dbReference type="EMBL" id="CAF0958928.1"/>
    </source>
</evidence>
<dbReference type="PROSITE" id="PS50262">
    <property type="entry name" value="G_PROTEIN_RECEP_F1_2"/>
    <property type="match status" value="1"/>
</dbReference>
<feature type="compositionally biased region" description="Basic and acidic residues" evidence="5">
    <location>
        <begin position="337"/>
        <end position="347"/>
    </location>
</feature>
<organism evidence="8 9">
    <name type="scientific">Adineta ricciae</name>
    <name type="common">Rotifer</name>
    <dbReference type="NCBI Taxonomy" id="249248"/>
    <lineage>
        <taxon>Eukaryota</taxon>
        <taxon>Metazoa</taxon>
        <taxon>Spiralia</taxon>
        <taxon>Gnathifera</taxon>
        <taxon>Rotifera</taxon>
        <taxon>Eurotatoria</taxon>
        <taxon>Bdelloidea</taxon>
        <taxon>Adinetida</taxon>
        <taxon>Adinetidae</taxon>
        <taxon>Adineta</taxon>
    </lineage>
</organism>
<feature type="domain" description="G-protein coupled receptors family 1 profile" evidence="7">
    <location>
        <begin position="37"/>
        <end position="311"/>
    </location>
</feature>